<evidence type="ECO:0000313" key="3">
    <source>
        <dbReference type="Proteomes" id="UP000824134"/>
    </source>
</evidence>
<feature type="transmembrane region" description="Helical" evidence="1">
    <location>
        <begin position="47"/>
        <end position="67"/>
    </location>
</feature>
<sequence length="175" mass="18567">MSQTPYGANDYSAPNDTQAMYMGGQPGFSPESQVAPDAEQKLKLSQMILLGSLAVYVLTAVATYLLITKPMMDAFASDPEFAELGLGGISVTSVLISTVIGVALYLLVYLLMGKRKKVGRILGFIFAGIGIASGLYSLSMYFTEIAIMALLVISIGLAIAWIIVAANKSVSTILR</sequence>
<keyword evidence="1" id="KW-0472">Membrane</keyword>
<gene>
    <name evidence="2" type="ORF">H9821_00750</name>
</gene>
<accession>A0A9D1ZQC5</accession>
<organism evidence="2 3">
    <name type="scientific">Candidatus Rothia avicola</name>
    <dbReference type="NCBI Taxonomy" id="2840478"/>
    <lineage>
        <taxon>Bacteria</taxon>
        <taxon>Bacillati</taxon>
        <taxon>Actinomycetota</taxon>
        <taxon>Actinomycetes</taxon>
        <taxon>Micrococcales</taxon>
        <taxon>Micrococcaceae</taxon>
        <taxon>Rothia</taxon>
    </lineage>
</organism>
<feature type="transmembrane region" description="Helical" evidence="1">
    <location>
        <begin position="145"/>
        <end position="166"/>
    </location>
</feature>
<name>A0A9D1ZQC5_9MICC</name>
<dbReference type="EMBL" id="DXCN01000009">
    <property type="protein sequence ID" value="HIY94182.1"/>
    <property type="molecule type" value="Genomic_DNA"/>
</dbReference>
<protein>
    <submittedName>
        <fullName evidence="2">Uncharacterized protein</fullName>
    </submittedName>
</protein>
<evidence type="ECO:0000256" key="1">
    <source>
        <dbReference type="SAM" id="Phobius"/>
    </source>
</evidence>
<reference evidence="2" key="1">
    <citation type="journal article" date="2021" name="PeerJ">
        <title>Extensive microbial diversity within the chicken gut microbiome revealed by metagenomics and culture.</title>
        <authorList>
            <person name="Gilroy R."/>
            <person name="Ravi A."/>
            <person name="Getino M."/>
            <person name="Pursley I."/>
            <person name="Horton D.L."/>
            <person name="Alikhan N.F."/>
            <person name="Baker D."/>
            <person name="Gharbi K."/>
            <person name="Hall N."/>
            <person name="Watson M."/>
            <person name="Adriaenssens E.M."/>
            <person name="Foster-Nyarko E."/>
            <person name="Jarju S."/>
            <person name="Secka A."/>
            <person name="Antonio M."/>
            <person name="Oren A."/>
            <person name="Chaudhuri R.R."/>
            <person name="La Ragione R."/>
            <person name="Hildebrand F."/>
            <person name="Pallen M.J."/>
        </authorList>
    </citation>
    <scope>NUCLEOTIDE SEQUENCE</scope>
    <source>
        <strain evidence="2">ChiHjej12B11-9195</strain>
    </source>
</reference>
<feature type="transmembrane region" description="Helical" evidence="1">
    <location>
        <begin position="121"/>
        <end position="139"/>
    </location>
</feature>
<dbReference type="Proteomes" id="UP000824134">
    <property type="component" value="Unassembled WGS sequence"/>
</dbReference>
<evidence type="ECO:0000313" key="2">
    <source>
        <dbReference type="EMBL" id="HIY94182.1"/>
    </source>
</evidence>
<feature type="transmembrane region" description="Helical" evidence="1">
    <location>
        <begin position="87"/>
        <end position="109"/>
    </location>
</feature>
<reference evidence="2" key="2">
    <citation type="submission" date="2021-04" db="EMBL/GenBank/DDBJ databases">
        <authorList>
            <person name="Gilroy R."/>
        </authorList>
    </citation>
    <scope>NUCLEOTIDE SEQUENCE</scope>
    <source>
        <strain evidence="2">ChiHjej12B11-9195</strain>
    </source>
</reference>
<keyword evidence="1" id="KW-0812">Transmembrane</keyword>
<proteinExistence type="predicted"/>
<comment type="caution">
    <text evidence="2">The sequence shown here is derived from an EMBL/GenBank/DDBJ whole genome shotgun (WGS) entry which is preliminary data.</text>
</comment>
<keyword evidence="1" id="KW-1133">Transmembrane helix</keyword>
<dbReference type="AlphaFoldDB" id="A0A9D1ZQC5"/>